<keyword evidence="3" id="KW-0175">Coiled coil</keyword>
<gene>
    <name evidence="5" type="ORF">COLO4_15966</name>
</gene>
<organism evidence="5 6">
    <name type="scientific">Corchorus olitorius</name>
    <dbReference type="NCBI Taxonomy" id="93759"/>
    <lineage>
        <taxon>Eukaryota</taxon>
        <taxon>Viridiplantae</taxon>
        <taxon>Streptophyta</taxon>
        <taxon>Embryophyta</taxon>
        <taxon>Tracheophyta</taxon>
        <taxon>Spermatophyta</taxon>
        <taxon>Magnoliopsida</taxon>
        <taxon>eudicotyledons</taxon>
        <taxon>Gunneridae</taxon>
        <taxon>Pentapetalae</taxon>
        <taxon>rosids</taxon>
        <taxon>malvids</taxon>
        <taxon>Malvales</taxon>
        <taxon>Malvaceae</taxon>
        <taxon>Grewioideae</taxon>
        <taxon>Apeibeae</taxon>
        <taxon>Corchorus</taxon>
    </lineage>
</organism>
<evidence type="ECO:0000313" key="5">
    <source>
        <dbReference type="EMBL" id="OMO95342.1"/>
    </source>
</evidence>
<evidence type="ECO:0000256" key="2">
    <source>
        <dbReference type="ARBA" id="ARBA00022737"/>
    </source>
</evidence>
<proteinExistence type="predicted"/>
<dbReference type="InterPro" id="IPR013210">
    <property type="entry name" value="LRR_N_plant-typ"/>
</dbReference>
<keyword evidence="1" id="KW-0433">Leucine-rich repeat</keyword>
<reference evidence="6" key="1">
    <citation type="submission" date="2013-09" db="EMBL/GenBank/DDBJ databases">
        <title>Corchorus olitorius genome sequencing.</title>
        <authorList>
            <person name="Alam M."/>
            <person name="Haque M.S."/>
            <person name="Islam M.S."/>
            <person name="Emdad E.M."/>
            <person name="Islam M.M."/>
            <person name="Ahmed B."/>
            <person name="Halim A."/>
            <person name="Hossen Q.M.M."/>
            <person name="Hossain M.Z."/>
            <person name="Ahmed R."/>
            <person name="Khan M.M."/>
            <person name="Islam R."/>
            <person name="Rashid M.M."/>
            <person name="Khan S.A."/>
            <person name="Rahman M.S."/>
            <person name="Alam M."/>
            <person name="Yahiya A.S."/>
            <person name="Khan M.S."/>
            <person name="Azam M.S."/>
            <person name="Haque T."/>
            <person name="Lashkar M.Z.H."/>
            <person name="Akhand A.I."/>
            <person name="Morshed G."/>
            <person name="Roy S."/>
            <person name="Uddin K.S."/>
            <person name="Rabeya T."/>
            <person name="Hossain A.S."/>
            <person name="Chowdhury A."/>
            <person name="Snigdha A.R."/>
            <person name="Mortoza M.S."/>
            <person name="Matin S.A."/>
            <person name="Hoque S.M.E."/>
            <person name="Islam M.K."/>
            <person name="Roy D.K."/>
            <person name="Haider R."/>
            <person name="Moosa M.M."/>
            <person name="Elias S.M."/>
            <person name="Hasan A.M."/>
            <person name="Jahan S."/>
            <person name="Shafiuddin M."/>
            <person name="Mahmood N."/>
            <person name="Shommy N.S."/>
        </authorList>
    </citation>
    <scope>NUCLEOTIDE SEQUENCE [LARGE SCALE GENOMIC DNA]</scope>
    <source>
        <strain evidence="6">cv. O-4</strain>
    </source>
</reference>
<name>A0A1R3JKG7_9ROSI</name>
<dbReference type="AlphaFoldDB" id="A0A1R3JKG7"/>
<dbReference type="Gene3D" id="3.80.10.10">
    <property type="entry name" value="Ribonuclease Inhibitor"/>
    <property type="match status" value="1"/>
</dbReference>
<dbReference type="InterPro" id="IPR032675">
    <property type="entry name" value="LRR_dom_sf"/>
</dbReference>
<evidence type="ECO:0000256" key="1">
    <source>
        <dbReference type="ARBA" id="ARBA00022614"/>
    </source>
</evidence>
<dbReference type="EMBL" id="AWUE01015848">
    <property type="protein sequence ID" value="OMO95342.1"/>
    <property type="molecule type" value="Genomic_DNA"/>
</dbReference>
<comment type="caution">
    <text evidence="5">The sequence shown here is derived from an EMBL/GenBank/DDBJ whole genome shotgun (WGS) entry which is preliminary data.</text>
</comment>
<dbReference type="Proteomes" id="UP000187203">
    <property type="component" value="Unassembled WGS sequence"/>
</dbReference>
<feature type="domain" description="Leucine-rich repeat-containing N-terminal plant-type" evidence="4">
    <location>
        <begin position="47"/>
        <end position="80"/>
    </location>
</feature>
<keyword evidence="2" id="KW-0677">Repeat</keyword>
<accession>A0A1R3JKG7</accession>
<feature type="coiled-coil region" evidence="3">
    <location>
        <begin position="4"/>
        <end position="31"/>
    </location>
</feature>
<evidence type="ECO:0000313" key="6">
    <source>
        <dbReference type="Proteomes" id="UP000187203"/>
    </source>
</evidence>
<dbReference type="OrthoDB" id="1394818at2759"/>
<keyword evidence="6" id="KW-1185">Reference proteome</keyword>
<sequence>MNICPQTERKRKETKTRLESLQKECADYTCSSSLGIALVSTSYCALLRTLKLDIEDHANRLASWSDFDEDCCGWEGVVCDKLTGHVIELHLGNPQPFLDDYATAAEFEAIDEMSKLRAGYFI</sequence>
<protein>
    <recommendedName>
        <fullName evidence="4">Leucine-rich repeat-containing N-terminal plant-type domain-containing protein</fullName>
    </recommendedName>
</protein>
<evidence type="ECO:0000259" key="4">
    <source>
        <dbReference type="Pfam" id="PF08263"/>
    </source>
</evidence>
<dbReference type="Pfam" id="PF08263">
    <property type="entry name" value="LRRNT_2"/>
    <property type="match status" value="1"/>
</dbReference>
<evidence type="ECO:0000256" key="3">
    <source>
        <dbReference type="SAM" id="Coils"/>
    </source>
</evidence>
<dbReference type="STRING" id="93759.A0A1R3JKG7"/>